<dbReference type="SUPFAM" id="SSF55174">
    <property type="entry name" value="Alpha-L RNA-binding motif"/>
    <property type="match status" value="1"/>
</dbReference>
<dbReference type="InterPro" id="IPR020103">
    <property type="entry name" value="PsdUridine_synth_cat_dom_sf"/>
</dbReference>
<protein>
    <recommendedName>
        <fullName evidence="5">Pseudouridine synthase</fullName>
        <ecNumber evidence="5">5.4.99.-</ecNumber>
    </recommendedName>
</protein>
<evidence type="ECO:0000256" key="6">
    <source>
        <dbReference type="SAM" id="MobiDB-lite"/>
    </source>
</evidence>
<sequence>MTPAADDDDRIDAAPAEPIPARTREPLDLVAQIKQEGMRLDLYLHIHMQAYSRSEIQKAIEAGGVTVNGRATKPSYKVRKLDKLHVEMPAPDHDLPEPEDIPLDILYQDEFLAVINKPADMVVHPAKGNWSGTLVNALQFHFREQLSRENGAYRAGIVHRLDKDTSGVILIAKDDQTLRECSNQFETRKVFKEYVALTAGELERDTDYIEARIKHHPHDREKMAATLDPTDPDAKDALSYYEVLERFRGHTLVRVQPRTGRTHQIRVHLAHVGCPVLADKHYSGRDRFQLSDLVPGTPKDADEVLIGRQALHAFRLRFRHPRTGHWLEVEAPLAPDIRRALDAIRTHRPVRP</sequence>
<dbReference type="KEGG" id="uli:ETAA1_30730"/>
<evidence type="ECO:0000313" key="8">
    <source>
        <dbReference type="EMBL" id="QDU21108.1"/>
    </source>
</evidence>
<dbReference type="InterPro" id="IPR002942">
    <property type="entry name" value="S4_RNA-bd"/>
</dbReference>
<evidence type="ECO:0000256" key="5">
    <source>
        <dbReference type="RuleBase" id="RU362028"/>
    </source>
</evidence>
<dbReference type="SUPFAM" id="SSF55120">
    <property type="entry name" value="Pseudouridine synthase"/>
    <property type="match status" value="1"/>
</dbReference>
<dbReference type="Proteomes" id="UP000319576">
    <property type="component" value="Chromosome"/>
</dbReference>
<feature type="domain" description="RNA-binding S4" evidence="7">
    <location>
        <begin position="38"/>
        <end position="102"/>
    </location>
</feature>
<evidence type="ECO:0000256" key="2">
    <source>
        <dbReference type="ARBA" id="ARBA00023235"/>
    </source>
</evidence>
<dbReference type="EMBL" id="CP036273">
    <property type="protein sequence ID" value="QDU21108.1"/>
    <property type="molecule type" value="Genomic_DNA"/>
</dbReference>
<feature type="region of interest" description="Disordered" evidence="6">
    <location>
        <begin position="1"/>
        <end position="23"/>
    </location>
</feature>
<dbReference type="PANTHER" id="PTHR21600:SF44">
    <property type="entry name" value="RIBOSOMAL LARGE SUBUNIT PSEUDOURIDINE SYNTHASE D"/>
    <property type="match status" value="1"/>
</dbReference>
<dbReference type="InterPro" id="IPR006145">
    <property type="entry name" value="PsdUridine_synth_RsuA/RluA"/>
</dbReference>
<gene>
    <name evidence="8" type="ORF">ETAA1_30730</name>
</gene>
<keyword evidence="4" id="KW-0694">RNA-binding</keyword>
<evidence type="ECO:0000256" key="1">
    <source>
        <dbReference type="ARBA" id="ARBA00010876"/>
    </source>
</evidence>
<evidence type="ECO:0000313" key="9">
    <source>
        <dbReference type="Proteomes" id="UP000319576"/>
    </source>
</evidence>
<keyword evidence="9" id="KW-1185">Reference proteome</keyword>
<organism evidence="8 9">
    <name type="scientific">Urbifossiella limnaea</name>
    <dbReference type="NCBI Taxonomy" id="2528023"/>
    <lineage>
        <taxon>Bacteria</taxon>
        <taxon>Pseudomonadati</taxon>
        <taxon>Planctomycetota</taxon>
        <taxon>Planctomycetia</taxon>
        <taxon>Gemmatales</taxon>
        <taxon>Gemmataceae</taxon>
        <taxon>Urbifossiella</taxon>
    </lineage>
</organism>
<dbReference type="SMART" id="SM00363">
    <property type="entry name" value="S4"/>
    <property type="match status" value="1"/>
</dbReference>
<evidence type="ECO:0000259" key="7">
    <source>
        <dbReference type="SMART" id="SM00363"/>
    </source>
</evidence>
<evidence type="ECO:0000256" key="4">
    <source>
        <dbReference type="PROSITE-ProRule" id="PRU00182"/>
    </source>
</evidence>
<dbReference type="InterPro" id="IPR050188">
    <property type="entry name" value="RluA_PseudoU_synthase"/>
</dbReference>
<dbReference type="GO" id="GO:0000455">
    <property type="term" value="P:enzyme-directed rRNA pseudouridine synthesis"/>
    <property type="evidence" value="ECO:0007669"/>
    <property type="project" value="UniProtKB-ARBA"/>
</dbReference>
<dbReference type="CDD" id="cd02869">
    <property type="entry name" value="PseudoU_synth_RluA_like"/>
    <property type="match status" value="1"/>
</dbReference>
<dbReference type="OrthoDB" id="9784108at2"/>
<dbReference type="EC" id="5.4.99.-" evidence="5"/>
<dbReference type="CDD" id="cd00165">
    <property type="entry name" value="S4"/>
    <property type="match status" value="1"/>
</dbReference>
<dbReference type="InterPro" id="IPR006224">
    <property type="entry name" value="PsdUridine_synth_RluA-like_CS"/>
</dbReference>
<feature type="compositionally biased region" description="Acidic residues" evidence="6">
    <location>
        <begin position="1"/>
        <end position="10"/>
    </location>
</feature>
<dbReference type="InterPro" id="IPR036986">
    <property type="entry name" value="S4_RNA-bd_sf"/>
</dbReference>
<dbReference type="RefSeq" id="WP_145239812.1">
    <property type="nucleotide sequence ID" value="NZ_CP036273.1"/>
</dbReference>
<reference evidence="8 9" key="1">
    <citation type="submission" date="2019-02" db="EMBL/GenBank/DDBJ databases">
        <title>Deep-cultivation of Planctomycetes and their phenomic and genomic characterization uncovers novel biology.</title>
        <authorList>
            <person name="Wiegand S."/>
            <person name="Jogler M."/>
            <person name="Boedeker C."/>
            <person name="Pinto D."/>
            <person name="Vollmers J."/>
            <person name="Rivas-Marin E."/>
            <person name="Kohn T."/>
            <person name="Peeters S.H."/>
            <person name="Heuer A."/>
            <person name="Rast P."/>
            <person name="Oberbeckmann S."/>
            <person name="Bunk B."/>
            <person name="Jeske O."/>
            <person name="Meyerdierks A."/>
            <person name="Storesund J.E."/>
            <person name="Kallscheuer N."/>
            <person name="Luecker S."/>
            <person name="Lage O.M."/>
            <person name="Pohl T."/>
            <person name="Merkel B.J."/>
            <person name="Hornburger P."/>
            <person name="Mueller R.-W."/>
            <person name="Bruemmer F."/>
            <person name="Labrenz M."/>
            <person name="Spormann A.M."/>
            <person name="Op den Camp H."/>
            <person name="Overmann J."/>
            <person name="Amann R."/>
            <person name="Jetten M.S.M."/>
            <person name="Mascher T."/>
            <person name="Medema M.H."/>
            <person name="Devos D.P."/>
            <person name="Kaster A.-K."/>
            <person name="Ovreas L."/>
            <person name="Rohde M."/>
            <person name="Galperin M.Y."/>
            <person name="Jogler C."/>
        </authorList>
    </citation>
    <scope>NUCLEOTIDE SEQUENCE [LARGE SCALE GENOMIC DNA]</scope>
    <source>
        <strain evidence="8 9">ETA_A1</strain>
    </source>
</reference>
<comment type="function">
    <text evidence="5">Responsible for synthesis of pseudouridine from uracil.</text>
</comment>
<dbReference type="AlphaFoldDB" id="A0A517XUC1"/>
<dbReference type="InterPro" id="IPR006225">
    <property type="entry name" value="PsdUridine_synth_RluC/D"/>
</dbReference>
<feature type="active site" evidence="3">
    <location>
        <position position="162"/>
    </location>
</feature>
<dbReference type="PANTHER" id="PTHR21600">
    <property type="entry name" value="MITOCHONDRIAL RNA PSEUDOURIDINE SYNTHASE"/>
    <property type="match status" value="1"/>
</dbReference>
<dbReference type="GO" id="GO:0120159">
    <property type="term" value="F:rRNA pseudouridine synthase activity"/>
    <property type="evidence" value="ECO:0007669"/>
    <property type="project" value="UniProtKB-ARBA"/>
</dbReference>
<dbReference type="Pfam" id="PF01479">
    <property type="entry name" value="S4"/>
    <property type="match status" value="1"/>
</dbReference>
<dbReference type="Pfam" id="PF00849">
    <property type="entry name" value="PseudoU_synth_2"/>
    <property type="match status" value="1"/>
</dbReference>
<comment type="similarity">
    <text evidence="1 5">Belongs to the pseudouridine synthase RluA family.</text>
</comment>
<name>A0A517XUC1_9BACT</name>
<comment type="catalytic activity">
    <reaction evidence="5">
        <text>a uridine in RNA = a pseudouridine in RNA</text>
        <dbReference type="Rhea" id="RHEA:48348"/>
        <dbReference type="Rhea" id="RHEA-COMP:12068"/>
        <dbReference type="Rhea" id="RHEA-COMP:12069"/>
        <dbReference type="ChEBI" id="CHEBI:65314"/>
        <dbReference type="ChEBI" id="CHEBI:65315"/>
    </reaction>
</comment>
<evidence type="ECO:0000256" key="3">
    <source>
        <dbReference type="PIRSR" id="PIRSR606225-1"/>
    </source>
</evidence>
<accession>A0A517XUC1</accession>
<dbReference type="Gene3D" id="3.30.2350.10">
    <property type="entry name" value="Pseudouridine synthase"/>
    <property type="match status" value="1"/>
</dbReference>
<proteinExistence type="inferred from homology"/>
<keyword evidence="2 5" id="KW-0413">Isomerase</keyword>
<dbReference type="Gene3D" id="3.10.290.10">
    <property type="entry name" value="RNA-binding S4 domain"/>
    <property type="match status" value="1"/>
</dbReference>
<dbReference type="GO" id="GO:0003723">
    <property type="term" value="F:RNA binding"/>
    <property type="evidence" value="ECO:0007669"/>
    <property type="project" value="UniProtKB-KW"/>
</dbReference>
<dbReference type="PROSITE" id="PS50889">
    <property type="entry name" value="S4"/>
    <property type="match status" value="1"/>
</dbReference>
<dbReference type="PROSITE" id="PS01129">
    <property type="entry name" value="PSI_RLU"/>
    <property type="match status" value="1"/>
</dbReference>
<dbReference type="NCBIfam" id="TIGR00005">
    <property type="entry name" value="rluA_subfam"/>
    <property type="match status" value="1"/>
</dbReference>